<dbReference type="EMBL" id="WCSY01000011">
    <property type="protein sequence ID" value="KAB4312202.1"/>
    <property type="molecule type" value="Genomic_DNA"/>
</dbReference>
<reference evidence="8 9" key="2">
    <citation type="journal article" date="2019" name="Nat. Med.">
        <title>A library of human gut bacterial isolates paired with longitudinal multiomics data enables mechanistic microbiome research.</title>
        <authorList>
            <person name="Poyet M."/>
            <person name="Groussin M."/>
            <person name="Gibbons S.M."/>
            <person name="Avila-Pacheco J."/>
            <person name="Jiang X."/>
            <person name="Kearney S.M."/>
            <person name="Perrotta A.R."/>
            <person name="Berdy B."/>
            <person name="Zhao S."/>
            <person name="Lieberman T.D."/>
            <person name="Swanson P.K."/>
            <person name="Smith M."/>
            <person name="Roesemann S."/>
            <person name="Alexander J.E."/>
            <person name="Rich S.A."/>
            <person name="Livny J."/>
            <person name="Vlamakis H."/>
            <person name="Clish C."/>
            <person name="Bullock K."/>
            <person name="Deik A."/>
            <person name="Scott J."/>
            <person name="Pierce K.A."/>
            <person name="Xavier R.J."/>
            <person name="Alm E.J."/>
        </authorList>
    </citation>
    <scope>NUCLEOTIDE SEQUENCE [LARGE SCALE GENOMIC DNA]</scope>
    <source>
        <strain evidence="4 8">BIOML-A162</strain>
        <strain evidence="2 9">BIOML-A188</strain>
    </source>
</reference>
<evidence type="ECO:0000313" key="6">
    <source>
        <dbReference type="EMBL" id="MDC2235611.1"/>
    </source>
</evidence>
<dbReference type="EMBL" id="WCSY01000011">
    <property type="protein sequence ID" value="KAB4312250.1"/>
    <property type="molecule type" value="Genomic_DNA"/>
</dbReference>
<accession>A0A174RAA0</accession>
<dbReference type="Proteomes" id="UP000436858">
    <property type="component" value="Unassembled WGS sequence"/>
</dbReference>
<dbReference type="EMBL" id="JAHYQA010000004">
    <property type="protein sequence ID" value="MCE9237163.1"/>
    <property type="molecule type" value="Genomic_DNA"/>
</dbReference>
<dbReference type="Pfam" id="PF13711">
    <property type="entry name" value="DUF4160"/>
    <property type="match status" value="1"/>
</dbReference>
<name>A0A174RAA0_BACT4</name>
<proteinExistence type="predicted"/>
<reference evidence="5" key="3">
    <citation type="submission" date="2021-07" db="EMBL/GenBank/DDBJ databases">
        <title>Comparative genomics of Bacteroides fragilis group isolates reveals species-dependent resistance mechanisms and validates clinical tools for resistance prediction.</title>
        <authorList>
            <person name="Wallace M.J."/>
            <person name="Jean S."/>
            <person name="Wallace M.A."/>
            <person name="Carey-Ann B.D."/>
            <person name="Dantas G."/>
        </authorList>
    </citation>
    <scope>NUCLEOTIDE SEQUENCE</scope>
    <source>
        <strain evidence="5">BJH_160</strain>
    </source>
</reference>
<dbReference type="InterPro" id="IPR025427">
    <property type="entry name" value="DUF4160"/>
</dbReference>
<organism evidence="1 7">
    <name type="scientific">Bacteroides thetaiotaomicron</name>
    <dbReference type="NCBI Taxonomy" id="818"/>
    <lineage>
        <taxon>Bacteria</taxon>
        <taxon>Pseudomonadati</taxon>
        <taxon>Bacteroidota</taxon>
        <taxon>Bacteroidia</taxon>
        <taxon>Bacteroidales</taxon>
        <taxon>Bacteroidaceae</taxon>
        <taxon>Bacteroides</taxon>
    </lineage>
</organism>
<sequence length="101" mass="11784">MILLPIFVSVTNKTKFMPEICRFFGIIIFLYWKDHNPPHIHFTYGDYECSISVLDRIVDGQAPAKVIAKVNEWINLHEAEILSLWEKAQKGEKIDKIEPLK</sequence>
<evidence type="ECO:0000313" key="8">
    <source>
        <dbReference type="Proteomes" id="UP000436858"/>
    </source>
</evidence>
<dbReference type="Proteomes" id="UP000440614">
    <property type="component" value="Unassembled WGS sequence"/>
</dbReference>
<protein>
    <submittedName>
        <fullName evidence="2">DUF4160 domain-containing protein</fullName>
    </submittedName>
</protein>
<dbReference type="Proteomes" id="UP001200544">
    <property type="component" value="Unassembled WGS sequence"/>
</dbReference>
<dbReference type="EMBL" id="WCRY01000036">
    <property type="protein sequence ID" value="KAB4473099.1"/>
    <property type="molecule type" value="Genomic_DNA"/>
</dbReference>
<dbReference type="RefSeq" id="WP_004303371.1">
    <property type="nucleotide sequence ID" value="NZ_BAABXH010000004.1"/>
</dbReference>
<evidence type="ECO:0000313" key="3">
    <source>
        <dbReference type="EMBL" id="KAB4312250.1"/>
    </source>
</evidence>
<dbReference type="Proteomes" id="UP001217776">
    <property type="component" value="Unassembled WGS sequence"/>
</dbReference>
<dbReference type="Proteomes" id="UP000095541">
    <property type="component" value="Unassembled WGS sequence"/>
</dbReference>
<dbReference type="AlphaFoldDB" id="A0A174RAA0"/>
<evidence type="ECO:0000313" key="4">
    <source>
        <dbReference type="EMBL" id="KAB4473099.1"/>
    </source>
</evidence>
<evidence type="ECO:0000313" key="1">
    <source>
        <dbReference type="EMBL" id="CUP80747.1"/>
    </source>
</evidence>
<evidence type="ECO:0000313" key="2">
    <source>
        <dbReference type="EMBL" id="KAB4312202.1"/>
    </source>
</evidence>
<reference evidence="6" key="4">
    <citation type="submission" date="2022-10" db="EMBL/GenBank/DDBJ databases">
        <title>Human gut microbiome strain richness.</title>
        <authorList>
            <person name="Chen-Liaw A."/>
        </authorList>
    </citation>
    <scope>NUCLEOTIDE SEQUENCE</scope>
    <source>
        <strain evidence="6">1001283st1_A3_1001283B150304_161114</strain>
    </source>
</reference>
<gene>
    <name evidence="1" type="ORF">ERS852557_01749</name>
    <name evidence="4" type="ORF">GAN91_24025</name>
    <name evidence="2" type="ORF">GAO51_12660</name>
    <name evidence="3" type="ORF">GAO51_12900</name>
    <name evidence="5" type="ORF">K0H07_08330</name>
    <name evidence="6" type="ORF">PO127_07605</name>
</gene>
<reference evidence="1 7" key="1">
    <citation type="submission" date="2015-09" db="EMBL/GenBank/DDBJ databases">
        <authorList>
            <consortium name="Pathogen Informatics"/>
        </authorList>
    </citation>
    <scope>NUCLEOTIDE SEQUENCE [LARGE SCALE GENOMIC DNA]</scope>
    <source>
        <strain evidence="1 7">2789STDY5834945</strain>
    </source>
</reference>
<evidence type="ECO:0000313" key="7">
    <source>
        <dbReference type="Proteomes" id="UP000095541"/>
    </source>
</evidence>
<evidence type="ECO:0000313" key="5">
    <source>
        <dbReference type="EMBL" id="MCE9237163.1"/>
    </source>
</evidence>
<evidence type="ECO:0000313" key="9">
    <source>
        <dbReference type="Proteomes" id="UP000440614"/>
    </source>
</evidence>
<dbReference type="EMBL" id="JAQNVG010000009">
    <property type="protein sequence ID" value="MDC2235611.1"/>
    <property type="molecule type" value="Genomic_DNA"/>
</dbReference>
<dbReference type="EMBL" id="CZBI01000002">
    <property type="protein sequence ID" value="CUP80747.1"/>
    <property type="molecule type" value="Genomic_DNA"/>
</dbReference>
<dbReference type="GeneID" id="75114535"/>